<feature type="domain" description="Pex N-terminal" evidence="14">
    <location>
        <begin position="33"/>
        <end position="137"/>
    </location>
</feature>
<evidence type="ECO:0000256" key="3">
    <source>
        <dbReference type="ARBA" id="ARBA00008704"/>
    </source>
</evidence>
<evidence type="ECO:0000256" key="2">
    <source>
        <dbReference type="ARBA" id="ARBA00004906"/>
    </source>
</evidence>
<gene>
    <name evidence="16" type="primary">LOC103511017</name>
</gene>
<name>A0A3Q0IWR5_DIACI</name>
<dbReference type="GO" id="GO:0015031">
    <property type="term" value="P:protein transport"/>
    <property type="evidence" value="ECO:0007669"/>
    <property type="project" value="UniProtKB-KW"/>
</dbReference>
<dbReference type="Pfam" id="PF04757">
    <property type="entry name" value="Pex2_Pex12"/>
    <property type="match status" value="1"/>
</dbReference>
<feature type="transmembrane region" description="Helical" evidence="13">
    <location>
        <begin position="266"/>
        <end position="285"/>
    </location>
</feature>
<evidence type="ECO:0000313" key="15">
    <source>
        <dbReference type="Proteomes" id="UP000079169"/>
    </source>
</evidence>
<dbReference type="GO" id="GO:0005778">
    <property type="term" value="C:peroxisomal membrane"/>
    <property type="evidence" value="ECO:0007669"/>
    <property type="project" value="UniProtKB-SubCell"/>
</dbReference>
<accession>A0A3Q0IWR5</accession>
<keyword evidence="9" id="KW-0653">Protein transport</keyword>
<dbReference type="KEGG" id="dci:103511017"/>
<evidence type="ECO:0000256" key="9">
    <source>
        <dbReference type="ARBA" id="ARBA00022927"/>
    </source>
</evidence>
<dbReference type="GeneID" id="103511017"/>
<comment type="pathway">
    <text evidence="2">Protein modification; protein ubiquitination.</text>
</comment>
<organism evidence="15 16">
    <name type="scientific">Diaphorina citri</name>
    <name type="common">Asian citrus psyllid</name>
    <dbReference type="NCBI Taxonomy" id="121845"/>
    <lineage>
        <taxon>Eukaryota</taxon>
        <taxon>Metazoa</taxon>
        <taxon>Ecdysozoa</taxon>
        <taxon>Arthropoda</taxon>
        <taxon>Hexapoda</taxon>
        <taxon>Insecta</taxon>
        <taxon>Pterygota</taxon>
        <taxon>Neoptera</taxon>
        <taxon>Paraneoptera</taxon>
        <taxon>Hemiptera</taxon>
        <taxon>Sternorrhyncha</taxon>
        <taxon>Psylloidea</taxon>
        <taxon>Psyllidae</taxon>
        <taxon>Diaphorininae</taxon>
        <taxon>Diaphorina</taxon>
    </lineage>
</organism>
<dbReference type="RefSeq" id="XP_026680697.1">
    <property type="nucleotide sequence ID" value="XM_026824896.1"/>
</dbReference>
<evidence type="ECO:0000256" key="5">
    <source>
        <dbReference type="ARBA" id="ARBA00022692"/>
    </source>
</evidence>
<evidence type="ECO:0000256" key="7">
    <source>
        <dbReference type="ARBA" id="ARBA00022771"/>
    </source>
</evidence>
<evidence type="ECO:0000256" key="6">
    <source>
        <dbReference type="ARBA" id="ARBA00022723"/>
    </source>
</evidence>
<dbReference type="AlphaFoldDB" id="A0A3Q0IWR5"/>
<keyword evidence="11 13" id="KW-0472">Membrane</keyword>
<protein>
    <submittedName>
        <fullName evidence="16">Uncharacterized protein LOC103511017</fullName>
    </submittedName>
</protein>
<keyword evidence="15" id="KW-1185">Reference proteome</keyword>
<evidence type="ECO:0000259" key="14">
    <source>
        <dbReference type="Pfam" id="PF04757"/>
    </source>
</evidence>
<sequence length="309" mass="35067">MSDNLESIRAAQSPNEEIAASRVTILDSHEINDYLIQIIKVQLGQVFKYVPNWAFTKFNQEVDALLRLFMFQQSFRKYQGTFVQNMFQLKYSDVSTQSPTRTSLFILSNVLADYVKEKSDEISIYLRGQNKGAYLTYKYLDIADHFKPNIPNNTRTLDGHTSKVLSTLLNAESPLLSIPNRNATLSVAQSAPRINESYYDYLDDVLAPPVSNLTEGSCSGAIPPGTSMPSAPRVPDDWNNITVQLNQTWIQRTDWGEFILHNGGSVLIITILCIILGCFGLFRLYHSLKGRKVYRKYSLVYPDETVHSF</sequence>
<evidence type="ECO:0000256" key="12">
    <source>
        <dbReference type="ARBA" id="ARBA00023140"/>
    </source>
</evidence>
<comment type="subcellular location">
    <subcellularLocation>
        <location evidence="1">Peroxisome membrane</location>
        <topology evidence="1">Multi-pass membrane protein</topology>
    </subcellularLocation>
</comment>
<keyword evidence="4" id="KW-0813">Transport</keyword>
<dbReference type="PaxDb" id="121845-A0A3Q0IWR5"/>
<keyword evidence="12" id="KW-0576">Peroxisome</keyword>
<dbReference type="Proteomes" id="UP000079169">
    <property type="component" value="Unplaced"/>
</dbReference>
<evidence type="ECO:0000256" key="8">
    <source>
        <dbReference type="ARBA" id="ARBA00022833"/>
    </source>
</evidence>
<evidence type="ECO:0000256" key="1">
    <source>
        <dbReference type="ARBA" id="ARBA00004585"/>
    </source>
</evidence>
<proteinExistence type="inferred from homology"/>
<keyword evidence="5 13" id="KW-0812">Transmembrane</keyword>
<dbReference type="InterPro" id="IPR006845">
    <property type="entry name" value="Pex_N"/>
</dbReference>
<evidence type="ECO:0000256" key="10">
    <source>
        <dbReference type="ARBA" id="ARBA00022989"/>
    </source>
</evidence>
<dbReference type="GO" id="GO:0008270">
    <property type="term" value="F:zinc ion binding"/>
    <property type="evidence" value="ECO:0007669"/>
    <property type="project" value="UniProtKB-KW"/>
</dbReference>
<keyword evidence="10 13" id="KW-1133">Transmembrane helix</keyword>
<evidence type="ECO:0000313" key="16">
    <source>
        <dbReference type="RefSeq" id="XP_026680697.1"/>
    </source>
</evidence>
<reference evidence="16" key="1">
    <citation type="submission" date="2025-08" db="UniProtKB">
        <authorList>
            <consortium name="RefSeq"/>
        </authorList>
    </citation>
    <scope>IDENTIFICATION</scope>
</reference>
<evidence type="ECO:0000256" key="4">
    <source>
        <dbReference type="ARBA" id="ARBA00022448"/>
    </source>
</evidence>
<comment type="similarity">
    <text evidence="3">Belongs to the pex2/pex10/pex12 family.</text>
</comment>
<keyword evidence="8" id="KW-0862">Zinc</keyword>
<keyword evidence="6" id="KW-0479">Metal-binding</keyword>
<evidence type="ECO:0000256" key="11">
    <source>
        <dbReference type="ARBA" id="ARBA00023136"/>
    </source>
</evidence>
<keyword evidence="7" id="KW-0863">Zinc-finger</keyword>
<evidence type="ECO:0000256" key="13">
    <source>
        <dbReference type="SAM" id="Phobius"/>
    </source>
</evidence>